<comment type="caution">
    <text evidence="1">The sequence shown here is derived from an EMBL/GenBank/DDBJ whole genome shotgun (WGS) entry which is preliminary data.</text>
</comment>
<proteinExistence type="predicted"/>
<accession>A0A9P9YDJ2</accession>
<name>A0A9P9YDJ2_9MUSC</name>
<evidence type="ECO:0000313" key="2">
    <source>
        <dbReference type="Proteomes" id="UP001059596"/>
    </source>
</evidence>
<gene>
    <name evidence="1" type="ORF">M5D96_012481</name>
</gene>
<evidence type="ECO:0000313" key="1">
    <source>
        <dbReference type="EMBL" id="KAI8034740.1"/>
    </source>
</evidence>
<dbReference type="Proteomes" id="UP001059596">
    <property type="component" value="Unassembled WGS sequence"/>
</dbReference>
<dbReference type="AlphaFoldDB" id="A0A9P9YDJ2"/>
<sequence>MFREFIFSRGAEHVTLPIEYKFEFKSKGNGENEKTKPKCLPDACQGICDHNNAL</sequence>
<dbReference type="EMBL" id="JAMKOV010000059">
    <property type="protein sequence ID" value="KAI8034740.1"/>
    <property type="molecule type" value="Genomic_DNA"/>
</dbReference>
<reference evidence="1" key="1">
    <citation type="journal article" date="2023" name="Genome Biol. Evol.">
        <title>Long-read-based Genome Assembly of Drosophila gunungcola Reveals Fewer Chemosensory Genes in Flower-breeding Species.</title>
        <authorList>
            <person name="Negi A."/>
            <person name="Liao B.Y."/>
            <person name="Yeh S.D."/>
        </authorList>
    </citation>
    <scope>NUCLEOTIDE SEQUENCE</scope>
    <source>
        <strain evidence="1">Sukarami</strain>
    </source>
</reference>
<keyword evidence="2" id="KW-1185">Reference proteome</keyword>
<organism evidence="1 2">
    <name type="scientific">Drosophila gunungcola</name>
    <name type="common">fruit fly</name>
    <dbReference type="NCBI Taxonomy" id="103775"/>
    <lineage>
        <taxon>Eukaryota</taxon>
        <taxon>Metazoa</taxon>
        <taxon>Ecdysozoa</taxon>
        <taxon>Arthropoda</taxon>
        <taxon>Hexapoda</taxon>
        <taxon>Insecta</taxon>
        <taxon>Pterygota</taxon>
        <taxon>Neoptera</taxon>
        <taxon>Endopterygota</taxon>
        <taxon>Diptera</taxon>
        <taxon>Brachycera</taxon>
        <taxon>Muscomorpha</taxon>
        <taxon>Ephydroidea</taxon>
        <taxon>Drosophilidae</taxon>
        <taxon>Drosophila</taxon>
        <taxon>Sophophora</taxon>
    </lineage>
</organism>
<protein>
    <submittedName>
        <fullName evidence="1">Uncharacterized protein</fullName>
    </submittedName>
</protein>